<dbReference type="OrthoDB" id="2354757at2759"/>
<dbReference type="InParanoid" id="A0A067MR68"/>
<feature type="transmembrane region" description="Helical" evidence="5">
    <location>
        <begin position="227"/>
        <end position="253"/>
    </location>
</feature>
<proteinExistence type="predicted"/>
<dbReference type="Proteomes" id="UP000027195">
    <property type="component" value="Unassembled WGS sequence"/>
</dbReference>
<evidence type="ECO:0000256" key="3">
    <source>
        <dbReference type="ARBA" id="ARBA00022989"/>
    </source>
</evidence>
<gene>
    <name evidence="6" type="ORF">BOTBODRAFT_29403</name>
</gene>
<accession>A0A067MR68</accession>
<dbReference type="AlphaFoldDB" id="A0A067MR68"/>
<keyword evidence="4 5" id="KW-0472">Membrane</keyword>
<dbReference type="InterPro" id="IPR051380">
    <property type="entry name" value="pH-response_reg_palI/RIM9"/>
</dbReference>
<name>A0A067MR68_BOTB1</name>
<evidence type="ECO:0008006" key="8">
    <source>
        <dbReference type="Google" id="ProtNLM"/>
    </source>
</evidence>
<keyword evidence="2 5" id="KW-0812">Transmembrane</keyword>
<keyword evidence="7" id="KW-1185">Reference proteome</keyword>
<dbReference type="GO" id="GO:0032153">
    <property type="term" value="C:cell division site"/>
    <property type="evidence" value="ECO:0007669"/>
    <property type="project" value="TreeGrafter"/>
</dbReference>
<evidence type="ECO:0000313" key="6">
    <source>
        <dbReference type="EMBL" id="KDQ18089.1"/>
    </source>
</evidence>
<evidence type="ECO:0000256" key="4">
    <source>
        <dbReference type="ARBA" id="ARBA00023136"/>
    </source>
</evidence>
<dbReference type="InterPro" id="IPR009571">
    <property type="entry name" value="SUR7/Rim9-like_fungi"/>
</dbReference>
<feature type="transmembrane region" description="Helical" evidence="5">
    <location>
        <begin position="48"/>
        <end position="70"/>
    </location>
</feature>
<evidence type="ECO:0000256" key="1">
    <source>
        <dbReference type="ARBA" id="ARBA00004141"/>
    </source>
</evidence>
<feature type="transmembrane region" description="Helical" evidence="5">
    <location>
        <begin position="192"/>
        <end position="215"/>
    </location>
</feature>
<dbReference type="GO" id="GO:0035838">
    <property type="term" value="C:growing cell tip"/>
    <property type="evidence" value="ECO:0007669"/>
    <property type="project" value="TreeGrafter"/>
</dbReference>
<feature type="transmembrane region" description="Helical" evidence="5">
    <location>
        <begin position="159"/>
        <end position="180"/>
    </location>
</feature>
<reference evidence="7" key="1">
    <citation type="journal article" date="2014" name="Proc. Natl. Acad. Sci. U.S.A.">
        <title>Extensive sampling of basidiomycete genomes demonstrates inadequacy of the white-rot/brown-rot paradigm for wood decay fungi.</title>
        <authorList>
            <person name="Riley R."/>
            <person name="Salamov A.A."/>
            <person name="Brown D.W."/>
            <person name="Nagy L.G."/>
            <person name="Floudas D."/>
            <person name="Held B.W."/>
            <person name="Levasseur A."/>
            <person name="Lombard V."/>
            <person name="Morin E."/>
            <person name="Otillar R."/>
            <person name="Lindquist E.A."/>
            <person name="Sun H."/>
            <person name="LaButti K.M."/>
            <person name="Schmutz J."/>
            <person name="Jabbour D."/>
            <person name="Luo H."/>
            <person name="Baker S.E."/>
            <person name="Pisabarro A.G."/>
            <person name="Walton J.D."/>
            <person name="Blanchette R.A."/>
            <person name="Henrissat B."/>
            <person name="Martin F."/>
            <person name="Cullen D."/>
            <person name="Hibbett D.S."/>
            <person name="Grigoriev I.V."/>
        </authorList>
    </citation>
    <scope>NUCLEOTIDE SEQUENCE [LARGE SCALE GENOMIC DNA]</scope>
    <source>
        <strain evidence="7">FD-172 SS1</strain>
    </source>
</reference>
<evidence type="ECO:0000256" key="2">
    <source>
        <dbReference type="ARBA" id="ARBA00022692"/>
    </source>
</evidence>
<dbReference type="Pfam" id="PF06687">
    <property type="entry name" value="SUR7"/>
    <property type="match status" value="1"/>
</dbReference>
<dbReference type="EMBL" id="KL198022">
    <property type="protein sequence ID" value="KDQ18089.1"/>
    <property type="molecule type" value="Genomic_DNA"/>
</dbReference>
<dbReference type="HOGENOM" id="CLU_076420_2_0_1"/>
<dbReference type="PANTHER" id="PTHR28013">
    <property type="entry name" value="PROTEIN DCV1-RELATED"/>
    <property type="match status" value="1"/>
</dbReference>
<keyword evidence="3 5" id="KW-1133">Transmembrane helix</keyword>
<comment type="subcellular location">
    <subcellularLocation>
        <location evidence="1">Membrane</location>
        <topology evidence="1">Multi-pass membrane protein</topology>
    </subcellularLocation>
</comment>
<sequence>MTASAHSYFVLIPPSARCAVLSNTLHLSSRPSKRSFPIMKSKGRSTSFLSILLFAVAFILLLVATISIPVTRSIYLIKLNFATSAGISGVKATGKVEFGVWGYCVFPVQASAFGISTGATATTCSPAKLGYTFDSQLVKLTGLQDAAHTISTVTSAGLVLHPIACGLAFLALLFALLAACTNSAMLHIITLVAGYLGALIATIAFIVDCALYGILRNKVKVAGVVIGWGNAITLTIIGAVILWAGAIAATSALRRTKRTY</sequence>
<protein>
    <recommendedName>
        <fullName evidence="8">Pali-domain-containing protein</fullName>
    </recommendedName>
</protein>
<dbReference type="GO" id="GO:0005886">
    <property type="term" value="C:plasma membrane"/>
    <property type="evidence" value="ECO:0007669"/>
    <property type="project" value="InterPro"/>
</dbReference>
<dbReference type="PANTHER" id="PTHR28013:SF3">
    <property type="entry name" value="PROTEIN DCV1-RELATED"/>
    <property type="match status" value="1"/>
</dbReference>
<evidence type="ECO:0000313" key="7">
    <source>
        <dbReference type="Proteomes" id="UP000027195"/>
    </source>
</evidence>
<organism evidence="6 7">
    <name type="scientific">Botryobasidium botryosum (strain FD-172 SS1)</name>
    <dbReference type="NCBI Taxonomy" id="930990"/>
    <lineage>
        <taxon>Eukaryota</taxon>
        <taxon>Fungi</taxon>
        <taxon>Dikarya</taxon>
        <taxon>Basidiomycota</taxon>
        <taxon>Agaricomycotina</taxon>
        <taxon>Agaricomycetes</taxon>
        <taxon>Cantharellales</taxon>
        <taxon>Botryobasidiaceae</taxon>
        <taxon>Botryobasidium</taxon>
    </lineage>
</organism>
<dbReference type="STRING" id="930990.A0A067MR68"/>
<evidence type="ECO:0000256" key="5">
    <source>
        <dbReference type="SAM" id="Phobius"/>
    </source>
</evidence>